<gene>
    <name evidence="2" type="ORF">GCM10023311_07970</name>
</gene>
<evidence type="ECO:0000313" key="2">
    <source>
        <dbReference type="EMBL" id="GAA4886839.1"/>
    </source>
</evidence>
<accession>A0ABP9EUA1</accession>
<reference evidence="3" key="1">
    <citation type="journal article" date="2019" name="Int. J. Syst. Evol. Microbiol.">
        <title>The Global Catalogue of Microorganisms (GCM) 10K type strain sequencing project: providing services to taxonomists for standard genome sequencing and annotation.</title>
        <authorList>
            <consortium name="The Broad Institute Genomics Platform"/>
            <consortium name="The Broad Institute Genome Sequencing Center for Infectious Disease"/>
            <person name="Wu L."/>
            <person name="Ma J."/>
        </authorList>
    </citation>
    <scope>NUCLEOTIDE SEQUENCE [LARGE SCALE GENOMIC DNA]</scope>
    <source>
        <strain evidence="3">JCM 18274</strain>
    </source>
</reference>
<keyword evidence="1" id="KW-1133">Transmembrane helix</keyword>
<evidence type="ECO:0000256" key="1">
    <source>
        <dbReference type="SAM" id="Phobius"/>
    </source>
</evidence>
<dbReference type="EMBL" id="BAABJH010000001">
    <property type="protein sequence ID" value="GAA4886839.1"/>
    <property type="molecule type" value="Genomic_DNA"/>
</dbReference>
<name>A0ABP9EUA1_9FLAO</name>
<keyword evidence="3" id="KW-1185">Reference proteome</keyword>
<keyword evidence="1" id="KW-0472">Membrane</keyword>
<sequence>MNTKIVMTSSAILLAGIGILFSFLPNEVMEYLNIESNTITVLFLNLLSALYLGFGLLNWMAKRTLIGGIYNKPIAIGNLMHFGVGAIALVKVAFNIQTHSEIIISLTVIYMIFTILFLYVFRNNPTKIEK</sequence>
<proteinExistence type="predicted"/>
<keyword evidence="1" id="KW-0812">Transmembrane</keyword>
<organism evidence="2 3">
    <name type="scientific">Flaviramulus aquimarinus</name>
    <dbReference type="NCBI Taxonomy" id="1170456"/>
    <lineage>
        <taxon>Bacteria</taxon>
        <taxon>Pseudomonadati</taxon>
        <taxon>Bacteroidota</taxon>
        <taxon>Flavobacteriia</taxon>
        <taxon>Flavobacteriales</taxon>
        <taxon>Flavobacteriaceae</taxon>
        <taxon>Flaviramulus</taxon>
    </lineage>
</organism>
<dbReference type="Proteomes" id="UP001500433">
    <property type="component" value="Unassembled WGS sequence"/>
</dbReference>
<evidence type="ECO:0000313" key="3">
    <source>
        <dbReference type="Proteomes" id="UP001500433"/>
    </source>
</evidence>
<feature type="transmembrane region" description="Helical" evidence="1">
    <location>
        <begin position="5"/>
        <end position="24"/>
    </location>
</feature>
<feature type="transmembrane region" description="Helical" evidence="1">
    <location>
        <begin position="73"/>
        <end position="96"/>
    </location>
</feature>
<feature type="transmembrane region" description="Helical" evidence="1">
    <location>
        <begin position="102"/>
        <end position="121"/>
    </location>
</feature>
<protein>
    <submittedName>
        <fullName evidence="2">Uncharacterized protein</fullName>
    </submittedName>
</protein>
<feature type="transmembrane region" description="Helical" evidence="1">
    <location>
        <begin position="39"/>
        <end position="61"/>
    </location>
</feature>
<comment type="caution">
    <text evidence="2">The sequence shown here is derived from an EMBL/GenBank/DDBJ whole genome shotgun (WGS) entry which is preliminary data.</text>
</comment>
<dbReference type="RefSeq" id="WP_345272750.1">
    <property type="nucleotide sequence ID" value="NZ_BAABJH010000001.1"/>
</dbReference>